<comment type="caution">
    <text evidence="1">The sequence shown here is derived from an EMBL/GenBank/DDBJ whole genome shotgun (WGS) entry which is preliminary data.</text>
</comment>
<protein>
    <submittedName>
        <fullName evidence="1">Bifunctional l-3-cyanoalanine synthase/cysteine synthase d2</fullName>
    </submittedName>
</protein>
<name>A0AAW0JJ97_QUESU</name>
<gene>
    <name evidence="1" type="primary">CYSD2_1</name>
    <name evidence="1" type="ORF">CFP56_031779</name>
</gene>
<dbReference type="PANTHER" id="PTHR10314">
    <property type="entry name" value="CYSTATHIONINE BETA-SYNTHASE"/>
    <property type="match status" value="1"/>
</dbReference>
<reference evidence="1 2" key="1">
    <citation type="journal article" date="2018" name="Sci. Data">
        <title>The draft genome sequence of cork oak.</title>
        <authorList>
            <person name="Ramos A.M."/>
            <person name="Usie A."/>
            <person name="Barbosa P."/>
            <person name="Barros P.M."/>
            <person name="Capote T."/>
            <person name="Chaves I."/>
            <person name="Simoes F."/>
            <person name="Abreu I."/>
            <person name="Carrasquinho I."/>
            <person name="Faro C."/>
            <person name="Guimaraes J.B."/>
            <person name="Mendonca D."/>
            <person name="Nobrega F."/>
            <person name="Rodrigues L."/>
            <person name="Saibo N.J.M."/>
            <person name="Varela M.C."/>
            <person name="Egas C."/>
            <person name="Matos J."/>
            <person name="Miguel C.M."/>
            <person name="Oliveira M.M."/>
            <person name="Ricardo C.P."/>
            <person name="Goncalves S."/>
        </authorList>
    </citation>
    <scope>NUCLEOTIDE SEQUENCE [LARGE SCALE GENOMIC DNA]</scope>
    <source>
        <strain evidence="2">cv. HL8</strain>
    </source>
</reference>
<evidence type="ECO:0000313" key="1">
    <source>
        <dbReference type="EMBL" id="KAK7826738.1"/>
    </source>
</evidence>
<dbReference type="InterPro" id="IPR036052">
    <property type="entry name" value="TrpB-like_PALP_sf"/>
</dbReference>
<evidence type="ECO:0000313" key="2">
    <source>
        <dbReference type="Proteomes" id="UP000237347"/>
    </source>
</evidence>
<accession>A0AAW0JJ97</accession>
<proteinExistence type="predicted"/>
<dbReference type="InterPro" id="IPR050214">
    <property type="entry name" value="Cys_Synth/Cystath_Beta-Synth"/>
</dbReference>
<dbReference type="AlphaFoldDB" id="A0AAW0JJ97"/>
<sequence>MLLLFSLFCIMNAFAFIFHFANGNFWLVHLIGNTPMVYLNNVGDGCVARIAAKLEMMQPCSSVKDRHLTLYLTFCSIVFRFI</sequence>
<dbReference type="Gene3D" id="3.40.50.1100">
    <property type="match status" value="2"/>
</dbReference>
<dbReference type="Proteomes" id="UP000237347">
    <property type="component" value="Unassembled WGS sequence"/>
</dbReference>
<organism evidence="1 2">
    <name type="scientific">Quercus suber</name>
    <name type="common">Cork oak</name>
    <dbReference type="NCBI Taxonomy" id="58331"/>
    <lineage>
        <taxon>Eukaryota</taxon>
        <taxon>Viridiplantae</taxon>
        <taxon>Streptophyta</taxon>
        <taxon>Embryophyta</taxon>
        <taxon>Tracheophyta</taxon>
        <taxon>Spermatophyta</taxon>
        <taxon>Magnoliopsida</taxon>
        <taxon>eudicotyledons</taxon>
        <taxon>Gunneridae</taxon>
        <taxon>Pentapetalae</taxon>
        <taxon>rosids</taxon>
        <taxon>fabids</taxon>
        <taxon>Fagales</taxon>
        <taxon>Fagaceae</taxon>
        <taxon>Quercus</taxon>
    </lineage>
</organism>
<dbReference type="EMBL" id="PKMF04000538">
    <property type="protein sequence ID" value="KAK7826738.1"/>
    <property type="molecule type" value="Genomic_DNA"/>
</dbReference>
<keyword evidence="2" id="KW-1185">Reference proteome</keyword>
<dbReference type="SUPFAM" id="SSF53686">
    <property type="entry name" value="Tryptophan synthase beta subunit-like PLP-dependent enzymes"/>
    <property type="match status" value="1"/>
</dbReference>